<keyword evidence="3" id="KW-1185">Reference proteome</keyword>
<proteinExistence type="predicted"/>
<gene>
    <name evidence="2" type="ORF">V5O48_018926</name>
</gene>
<reference evidence="2 3" key="1">
    <citation type="submission" date="2024-02" db="EMBL/GenBank/DDBJ databases">
        <title>A draft genome for the cacao thread blight pathogen Marasmius crinis-equi.</title>
        <authorList>
            <person name="Cohen S.P."/>
            <person name="Baruah I.K."/>
            <person name="Amoako-Attah I."/>
            <person name="Bukari Y."/>
            <person name="Meinhardt L.W."/>
            <person name="Bailey B.A."/>
        </authorList>
    </citation>
    <scope>NUCLEOTIDE SEQUENCE [LARGE SCALE GENOMIC DNA]</scope>
    <source>
        <strain evidence="2 3">GH-76</strain>
    </source>
</reference>
<feature type="compositionally biased region" description="Basic and acidic residues" evidence="1">
    <location>
        <begin position="48"/>
        <end position="73"/>
    </location>
</feature>
<accession>A0ABR3EJY4</accession>
<dbReference type="Proteomes" id="UP001465976">
    <property type="component" value="Unassembled WGS sequence"/>
</dbReference>
<name>A0ABR3EJY4_9AGAR</name>
<feature type="region of interest" description="Disordered" evidence="1">
    <location>
        <begin position="1"/>
        <end position="92"/>
    </location>
</feature>
<evidence type="ECO:0000256" key="1">
    <source>
        <dbReference type="SAM" id="MobiDB-lite"/>
    </source>
</evidence>
<sequence length="224" mass="25272">MAAPPISSEVPRPRRVAQTARISTGGLAPRIMTPKALVQPPYTLRPRFWRDRPLRPLPARKHEPSKPTREADHSASVAGHPQALPSTSPPINPFKTIPPRPLAASSYNQSEMPATNPEVFVGRAPPVPPSEMIHKTTHPAMTREQRAEFNRNLSLRLAQEEYLQCQASKKPPYRLLFSKMITKNRTWQPGQPRGKVNFFIPKTQRALEHEALLARLSFKLDQPK</sequence>
<dbReference type="EMBL" id="JBAHYK010003870">
    <property type="protein sequence ID" value="KAL0563150.1"/>
    <property type="molecule type" value="Genomic_DNA"/>
</dbReference>
<protein>
    <submittedName>
        <fullName evidence="2">Uncharacterized protein</fullName>
    </submittedName>
</protein>
<evidence type="ECO:0000313" key="2">
    <source>
        <dbReference type="EMBL" id="KAL0563150.1"/>
    </source>
</evidence>
<comment type="caution">
    <text evidence="2">The sequence shown here is derived from an EMBL/GenBank/DDBJ whole genome shotgun (WGS) entry which is preliminary data.</text>
</comment>
<organism evidence="2 3">
    <name type="scientific">Marasmius crinis-equi</name>
    <dbReference type="NCBI Taxonomy" id="585013"/>
    <lineage>
        <taxon>Eukaryota</taxon>
        <taxon>Fungi</taxon>
        <taxon>Dikarya</taxon>
        <taxon>Basidiomycota</taxon>
        <taxon>Agaricomycotina</taxon>
        <taxon>Agaricomycetes</taxon>
        <taxon>Agaricomycetidae</taxon>
        <taxon>Agaricales</taxon>
        <taxon>Marasmiineae</taxon>
        <taxon>Marasmiaceae</taxon>
        <taxon>Marasmius</taxon>
    </lineage>
</organism>
<evidence type="ECO:0000313" key="3">
    <source>
        <dbReference type="Proteomes" id="UP001465976"/>
    </source>
</evidence>